<dbReference type="PRINTS" id="PR01657">
    <property type="entry name" value="MCMFAMILY"/>
</dbReference>
<comment type="subcellular location">
    <subcellularLocation>
        <location evidence="1 12">Nucleus</location>
    </subcellularLocation>
</comment>
<dbReference type="SUPFAM" id="SSF50249">
    <property type="entry name" value="Nucleic acid-binding proteins"/>
    <property type="match status" value="1"/>
</dbReference>
<dbReference type="PRINTS" id="PR01659">
    <property type="entry name" value="MCMPROTEIN3"/>
</dbReference>
<keyword evidence="3 12" id="KW-0235">DNA replication</keyword>
<dbReference type="OMA" id="NVYPQED"/>
<dbReference type="Pfam" id="PF17855">
    <property type="entry name" value="MCM_lid"/>
    <property type="match status" value="1"/>
</dbReference>
<keyword evidence="16" id="KW-1185">Reference proteome</keyword>
<dbReference type="Pfam" id="PF14551">
    <property type="entry name" value="MCM_N"/>
    <property type="match status" value="1"/>
</dbReference>
<evidence type="ECO:0000256" key="7">
    <source>
        <dbReference type="ARBA" id="ARBA00022840"/>
    </source>
</evidence>
<dbReference type="InterPro" id="IPR031327">
    <property type="entry name" value="MCM"/>
</dbReference>
<dbReference type="InterPro" id="IPR008046">
    <property type="entry name" value="Mcm3"/>
</dbReference>
<dbReference type="GO" id="GO:0000727">
    <property type="term" value="P:double-strand break repair via break-induced replication"/>
    <property type="evidence" value="ECO:0000318"/>
    <property type="project" value="GO_Central"/>
</dbReference>
<dbReference type="GO" id="GO:0042555">
    <property type="term" value="C:MCM complex"/>
    <property type="evidence" value="ECO:0000318"/>
    <property type="project" value="GO_Central"/>
</dbReference>
<dbReference type="AlphaFoldDB" id="A9VAL6"/>
<dbReference type="InterPro" id="IPR041562">
    <property type="entry name" value="MCM_lid"/>
</dbReference>
<dbReference type="InterPro" id="IPR027925">
    <property type="entry name" value="MCM_N"/>
</dbReference>
<dbReference type="InParanoid" id="A9VAL6"/>
<dbReference type="Gene3D" id="2.40.50.140">
    <property type="entry name" value="Nucleic acid-binding proteins"/>
    <property type="match status" value="1"/>
</dbReference>
<feature type="domain" description="MCM C-terminal AAA(+) ATPase" evidence="14">
    <location>
        <begin position="298"/>
        <end position="504"/>
    </location>
</feature>
<feature type="region of interest" description="Disordered" evidence="13">
    <location>
        <begin position="649"/>
        <end position="787"/>
    </location>
</feature>
<keyword evidence="8 11" id="KW-0238">DNA-binding</keyword>
<dbReference type="Gene3D" id="2.20.28.10">
    <property type="match status" value="1"/>
</dbReference>
<comment type="function">
    <text evidence="12">Acts as component of the MCM2-7 complex (MCM complex) which is the replicative helicase essential for 'once per cell cycle' DNA replication initiation and elongation in eukaryotic cells. The active ATPase sites in the MCM2-7 ring are formed through the interaction surfaces of two neighboring subunits such that a critical structure of a conserved arginine finger motif is provided in trans relative to the ATP-binding site of the Walker A box of the adjacent subunit. The six ATPase active sites, however, are likely to contribute differentially to the complex helicase activity.</text>
</comment>
<evidence type="ECO:0000256" key="11">
    <source>
        <dbReference type="RuleBase" id="RU004070"/>
    </source>
</evidence>
<feature type="compositionally biased region" description="Acidic residues" evidence="13">
    <location>
        <begin position="707"/>
        <end position="716"/>
    </location>
</feature>
<evidence type="ECO:0000313" key="15">
    <source>
        <dbReference type="EMBL" id="EDQ85343.1"/>
    </source>
</evidence>
<dbReference type="FunFam" id="3.40.50.300:FF:000826">
    <property type="entry name" value="Replicative DNA helicase Mcm"/>
    <property type="match status" value="1"/>
</dbReference>
<dbReference type="SUPFAM" id="SSF52540">
    <property type="entry name" value="P-loop containing nucleoside triphosphate hydrolases"/>
    <property type="match status" value="1"/>
</dbReference>
<evidence type="ECO:0000256" key="8">
    <source>
        <dbReference type="ARBA" id="ARBA00023125"/>
    </source>
</evidence>
<evidence type="ECO:0000259" key="14">
    <source>
        <dbReference type="PROSITE" id="PS50051"/>
    </source>
</evidence>
<dbReference type="GO" id="GO:1902975">
    <property type="term" value="P:mitotic DNA replication initiation"/>
    <property type="evidence" value="ECO:0000318"/>
    <property type="project" value="GO_Central"/>
</dbReference>
<feature type="compositionally biased region" description="Low complexity" evidence="13">
    <location>
        <begin position="717"/>
        <end position="728"/>
    </location>
</feature>
<dbReference type="GeneID" id="5895074"/>
<dbReference type="InterPro" id="IPR027417">
    <property type="entry name" value="P-loop_NTPase"/>
</dbReference>
<dbReference type="FunFam" id="2.20.28.10:FF:000008">
    <property type="entry name" value="DNA helicase"/>
    <property type="match status" value="1"/>
</dbReference>
<sequence length="872" mass="94849">MANVTAEELQPKKATWLAYLDDANEENVIHKQIYKMINAQQTRLILDLNAMRQKNPELAALCLSDPLLDIRAGQMALRELVEVADAAYAKRQDGAFNLGFEGAFGSHHVTPRGLSANLLGTMVCVEGIVSKCSLIHPKVVKSVHYCPKTKASLERTYRDATSIDGLPTFGLYPREDEDGNVLVTEFGLSVYKNHQRLTIQEMPERAPTGQLPRSVEIILDNDLTDACKPGDRVQIMGLYRAMPNKAGGSTTGVFRTVMLANNVVILGKKDQELDLTDDEKVQIQDIATYEDQESGDRVFELLSRSLAPSIYGHREIKQGILCLLLGGVERNLRRGGHIRGDVNVLLVGDPSCGKSQMLRFVHNLAPHCITTTGRGSSGVGLTAAVTTDQDTGERRLEAGAMVLADRGIVCIDEFDKMSDADRVSIHEVMEQQTVTIAKAGIHTSLNARCSVLAAANPVYGQYNPFQSPTDNIGLPDSLLSRFDLLFIVLDKMQPELDDRLASHVLSSHLYRKPGEEAGEALVMETAADVVIAEVPEEKTEETPSQWSERQIDGYKILSTQFVRKYIKFASQLQPVLSPEAANAIAEAYADLRSKELESKTLPVTARTLETMIRLSTAHAKARLSKNVELVDTDKACSLINFAYFNEATPRARPTGSHANPGPTGDGDSDDDDDMNGSNGAPPAGSAGTPSSRRTPQRRSTSKRPANDDDAGEDDTAGDAPDASASRTAFARRRRPGTADEGPVKVTDPFDFDDAASSPAKLSKRSKLETPTRAGATASGTADAATEADQDNVADTDMAEASPGLSASELKRLRDGIRAVFTRLRVGNMSVDTLLQEIRKMLPEVDMAALTEGIVSMETDSIVMRSDNHIFWI</sequence>
<feature type="compositionally biased region" description="Low complexity" evidence="13">
    <location>
        <begin position="675"/>
        <end position="693"/>
    </location>
</feature>
<dbReference type="InterPro" id="IPR001208">
    <property type="entry name" value="MCM_dom"/>
</dbReference>
<dbReference type="STRING" id="81824.A9VAL6"/>
<evidence type="ECO:0000256" key="9">
    <source>
        <dbReference type="ARBA" id="ARBA00023242"/>
    </source>
</evidence>
<dbReference type="GO" id="GO:0003678">
    <property type="term" value="F:DNA helicase activity"/>
    <property type="evidence" value="ECO:0007669"/>
    <property type="project" value="UniProtKB-EC"/>
</dbReference>
<name>A9VAL6_MONBE</name>
<dbReference type="PANTHER" id="PTHR11630">
    <property type="entry name" value="DNA REPLICATION LICENSING FACTOR MCM FAMILY MEMBER"/>
    <property type="match status" value="1"/>
</dbReference>
<dbReference type="EC" id="3.6.4.12" evidence="12"/>
<dbReference type="Pfam" id="PF17207">
    <property type="entry name" value="MCM_OB"/>
    <property type="match status" value="1"/>
</dbReference>
<dbReference type="GO" id="GO:0016787">
    <property type="term" value="F:hydrolase activity"/>
    <property type="evidence" value="ECO:0007669"/>
    <property type="project" value="UniProtKB-KW"/>
</dbReference>
<dbReference type="SMART" id="SM00382">
    <property type="entry name" value="AAA"/>
    <property type="match status" value="1"/>
</dbReference>
<dbReference type="PANTHER" id="PTHR11630:SF46">
    <property type="entry name" value="DNA REPLICATION LICENSING FACTOR MCM3-RELATED"/>
    <property type="match status" value="1"/>
</dbReference>
<evidence type="ECO:0000256" key="1">
    <source>
        <dbReference type="ARBA" id="ARBA00004123"/>
    </source>
</evidence>
<feature type="compositionally biased region" description="Low complexity" evidence="13">
    <location>
        <begin position="770"/>
        <end position="784"/>
    </location>
</feature>
<dbReference type="Proteomes" id="UP000001357">
    <property type="component" value="Unassembled WGS sequence"/>
</dbReference>
<keyword evidence="4 11" id="KW-0547">Nucleotide-binding</keyword>
<evidence type="ECO:0000313" key="16">
    <source>
        <dbReference type="Proteomes" id="UP000001357"/>
    </source>
</evidence>
<dbReference type="InterPro" id="IPR012340">
    <property type="entry name" value="NA-bd_OB-fold"/>
</dbReference>
<keyword evidence="7 11" id="KW-0067">ATP-binding</keyword>
<dbReference type="KEGG" id="mbr:MONBRDRAFT_38861"/>
<keyword evidence="5 12" id="KW-0378">Hydrolase</keyword>
<evidence type="ECO:0000256" key="4">
    <source>
        <dbReference type="ARBA" id="ARBA00022741"/>
    </source>
</evidence>
<keyword evidence="6 12" id="KW-0347">Helicase</keyword>
<dbReference type="RefSeq" id="XP_001749754.1">
    <property type="nucleotide sequence ID" value="XM_001749702.1"/>
</dbReference>
<dbReference type="FunCoup" id="A9VAL6">
    <property type="interactions" value="1013"/>
</dbReference>
<accession>A9VAL6</accession>
<evidence type="ECO:0000256" key="6">
    <source>
        <dbReference type="ARBA" id="ARBA00022806"/>
    </source>
</evidence>
<dbReference type="SMART" id="SM00350">
    <property type="entry name" value="MCM"/>
    <property type="match status" value="1"/>
</dbReference>
<dbReference type="PROSITE" id="PS00847">
    <property type="entry name" value="MCM_1"/>
    <property type="match status" value="1"/>
</dbReference>
<organism evidence="15 16">
    <name type="scientific">Monosiga brevicollis</name>
    <name type="common">Choanoflagellate</name>
    <dbReference type="NCBI Taxonomy" id="81824"/>
    <lineage>
        <taxon>Eukaryota</taxon>
        <taxon>Choanoflagellata</taxon>
        <taxon>Craspedida</taxon>
        <taxon>Salpingoecidae</taxon>
        <taxon>Monosiga</taxon>
    </lineage>
</organism>
<comment type="subunit">
    <text evidence="12">Component of the MCM2-7 complex.</text>
</comment>
<dbReference type="PROSITE" id="PS50051">
    <property type="entry name" value="MCM_2"/>
    <property type="match status" value="1"/>
</dbReference>
<dbReference type="InterPro" id="IPR018525">
    <property type="entry name" value="MCM_CS"/>
</dbReference>
<keyword evidence="9 12" id="KW-0539">Nucleus</keyword>
<dbReference type="GO" id="GO:0003697">
    <property type="term" value="F:single-stranded DNA binding"/>
    <property type="evidence" value="ECO:0000318"/>
    <property type="project" value="GO_Central"/>
</dbReference>
<comment type="similarity">
    <text evidence="2 11">Belongs to the MCM family.</text>
</comment>
<evidence type="ECO:0000256" key="12">
    <source>
        <dbReference type="RuleBase" id="RU368061"/>
    </source>
</evidence>
<dbReference type="Gene3D" id="3.40.50.300">
    <property type="entry name" value="P-loop containing nucleotide triphosphate hydrolases"/>
    <property type="match status" value="1"/>
</dbReference>
<evidence type="ECO:0000256" key="13">
    <source>
        <dbReference type="SAM" id="MobiDB-lite"/>
    </source>
</evidence>
<comment type="catalytic activity">
    <reaction evidence="10 12">
        <text>ATP + H2O = ADP + phosphate + H(+)</text>
        <dbReference type="Rhea" id="RHEA:13065"/>
        <dbReference type="ChEBI" id="CHEBI:15377"/>
        <dbReference type="ChEBI" id="CHEBI:15378"/>
        <dbReference type="ChEBI" id="CHEBI:30616"/>
        <dbReference type="ChEBI" id="CHEBI:43474"/>
        <dbReference type="ChEBI" id="CHEBI:456216"/>
        <dbReference type="EC" id="3.6.4.12"/>
    </reaction>
</comment>
<evidence type="ECO:0000256" key="10">
    <source>
        <dbReference type="ARBA" id="ARBA00047995"/>
    </source>
</evidence>
<dbReference type="InterPro" id="IPR033762">
    <property type="entry name" value="MCM_OB"/>
</dbReference>
<dbReference type="eggNOG" id="KOG0479">
    <property type="taxonomic scope" value="Eukaryota"/>
</dbReference>
<proteinExistence type="inferred from homology"/>
<dbReference type="EMBL" id="CH991574">
    <property type="protein sequence ID" value="EDQ85343.1"/>
    <property type="molecule type" value="Genomic_DNA"/>
</dbReference>
<evidence type="ECO:0000256" key="2">
    <source>
        <dbReference type="ARBA" id="ARBA00008010"/>
    </source>
</evidence>
<evidence type="ECO:0000256" key="3">
    <source>
        <dbReference type="ARBA" id="ARBA00022705"/>
    </source>
</evidence>
<dbReference type="Gene3D" id="3.30.1640.10">
    <property type="entry name" value="mini-chromosome maintenance (MCM) complex, chain A, domain 1"/>
    <property type="match status" value="1"/>
</dbReference>
<protein>
    <recommendedName>
        <fullName evidence="12">DNA replication licensing factor MCM3</fullName>
        <ecNumber evidence="12">3.6.4.12</ecNumber>
    </recommendedName>
</protein>
<dbReference type="GO" id="GO:0006271">
    <property type="term" value="P:DNA strand elongation involved in DNA replication"/>
    <property type="evidence" value="ECO:0000318"/>
    <property type="project" value="GO_Central"/>
</dbReference>
<dbReference type="InterPro" id="IPR003593">
    <property type="entry name" value="AAA+_ATPase"/>
</dbReference>
<reference evidence="15 16" key="1">
    <citation type="journal article" date="2008" name="Nature">
        <title>The genome of the choanoflagellate Monosiga brevicollis and the origin of metazoans.</title>
        <authorList>
            <consortium name="JGI Sequencing"/>
            <person name="King N."/>
            <person name="Westbrook M.J."/>
            <person name="Young S.L."/>
            <person name="Kuo A."/>
            <person name="Abedin M."/>
            <person name="Chapman J."/>
            <person name="Fairclough S."/>
            <person name="Hellsten U."/>
            <person name="Isogai Y."/>
            <person name="Letunic I."/>
            <person name="Marr M."/>
            <person name="Pincus D."/>
            <person name="Putnam N."/>
            <person name="Rokas A."/>
            <person name="Wright K.J."/>
            <person name="Zuzow R."/>
            <person name="Dirks W."/>
            <person name="Good M."/>
            <person name="Goodstein D."/>
            <person name="Lemons D."/>
            <person name="Li W."/>
            <person name="Lyons J.B."/>
            <person name="Morris A."/>
            <person name="Nichols S."/>
            <person name="Richter D.J."/>
            <person name="Salamov A."/>
            <person name="Bork P."/>
            <person name="Lim W.A."/>
            <person name="Manning G."/>
            <person name="Miller W.T."/>
            <person name="McGinnis W."/>
            <person name="Shapiro H."/>
            <person name="Tjian R."/>
            <person name="Grigoriev I.V."/>
            <person name="Rokhsar D."/>
        </authorList>
    </citation>
    <scope>NUCLEOTIDE SEQUENCE [LARGE SCALE GENOMIC DNA]</scope>
    <source>
        <strain evidence="16">MX1 / ATCC 50154</strain>
    </source>
</reference>
<dbReference type="Pfam" id="PF00493">
    <property type="entry name" value="MCM"/>
    <property type="match status" value="1"/>
</dbReference>
<evidence type="ECO:0000256" key="5">
    <source>
        <dbReference type="ARBA" id="ARBA00022801"/>
    </source>
</evidence>
<dbReference type="GO" id="GO:0005524">
    <property type="term" value="F:ATP binding"/>
    <property type="evidence" value="ECO:0007669"/>
    <property type="project" value="UniProtKB-UniRule"/>
</dbReference>
<dbReference type="GO" id="GO:0005634">
    <property type="term" value="C:nucleus"/>
    <property type="evidence" value="ECO:0000318"/>
    <property type="project" value="GO_Central"/>
</dbReference>
<gene>
    <name evidence="15" type="ORF">MONBRDRAFT_38861</name>
</gene>